<evidence type="ECO:0000256" key="1">
    <source>
        <dbReference type="SAM" id="MobiDB-lite"/>
    </source>
</evidence>
<name>A0A136JJH8_9PEZI</name>
<feature type="region of interest" description="Disordered" evidence="1">
    <location>
        <begin position="75"/>
        <end position="116"/>
    </location>
</feature>
<gene>
    <name evidence="2" type="ORF">Micbo1qcDRAFT_171006</name>
</gene>
<dbReference type="Proteomes" id="UP000070501">
    <property type="component" value="Unassembled WGS sequence"/>
</dbReference>
<dbReference type="OrthoDB" id="4837859at2759"/>
<keyword evidence="3" id="KW-1185">Reference proteome</keyword>
<feature type="compositionally biased region" description="Basic and acidic residues" evidence="1">
    <location>
        <begin position="89"/>
        <end position="99"/>
    </location>
</feature>
<accession>A0A136JJH8</accession>
<dbReference type="InParanoid" id="A0A136JJH8"/>
<reference evidence="3" key="1">
    <citation type="submission" date="2016-02" db="EMBL/GenBank/DDBJ databases">
        <title>Draft genome sequence of Microdochium bolleyi, a fungal endophyte of beachgrass.</title>
        <authorList>
            <consortium name="DOE Joint Genome Institute"/>
            <person name="David A.S."/>
            <person name="May G."/>
            <person name="Haridas S."/>
            <person name="Lim J."/>
            <person name="Wang M."/>
            <person name="Labutti K."/>
            <person name="Lipzen A."/>
            <person name="Barry K."/>
            <person name="Grigoriev I.V."/>
        </authorList>
    </citation>
    <scope>NUCLEOTIDE SEQUENCE [LARGE SCALE GENOMIC DNA]</scope>
    <source>
        <strain evidence="3">J235TASD1</strain>
    </source>
</reference>
<evidence type="ECO:0000313" key="2">
    <source>
        <dbReference type="EMBL" id="KXJ97305.1"/>
    </source>
</evidence>
<dbReference type="EMBL" id="KQ964245">
    <property type="protein sequence ID" value="KXJ97305.1"/>
    <property type="molecule type" value="Genomic_DNA"/>
</dbReference>
<organism evidence="2 3">
    <name type="scientific">Microdochium bolleyi</name>
    <dbReference type="NCBI Taxonomy" id="196109"/>
    <lineage>
        <taxon>Eukaryota</taxon>
        <taxon>Fungi</taxon>
        <taxon>Dikarya</taxon>
        <taxon>Ascomycota</taxon>
        <taxon>Pezizomycotina</taxon>
        <taxon>Sordariomycetes</taxon>
        <taxon>Xylariomycetidae</taxon>
        <taxon>Xylariales</taxon>
        <taxon>Microdochiaceae</taxon>
        <taxon>Microdochium</taxon>
    </lineage>
</organism>
<sequence length="116" mass="12609">MGFLGDKYRAYKDAKEGRSNARFSEADIQKYTGRSRAELDRWAQSTEGVGANQKAGSLTAGGTYGPAVGEYSTFDVAGPLKFPPPTGRQMEEKENEQKGQEGQGQAKGKETLEVKK</sequence>
<proteinExistence type="predicted"/>
<evidence type="ECO:0000313" key="3">
    <source>
        <dbReference type="Proteomes" id="UP000070501"/>
    </source>
</evidence>
<dbReference type="AlphaFoldDB" id="A0A136JJH8"/>
<feature type="compositionally biased region" description="Basic and acidic residues" evidence="1">
    <location>
        <begin position="107"/>
        <end position="116"/>
    </location>
</feature>
<protein>
    <submittedName>
        <fullName evidence="2">Uncharacterized protein</fullName>
    </submittedName>
</protein>